<protein>
    <recommendedName>
        <fullName evidence="2">NFACT RNA-binding domain-containing protein</fullName>
    </recommendedName>
</protein>
<name>A0A2M7G8A5_9BACT</name>
<accession>A0A2M7G8A5</accession>
<feature type="compositionally biased region" description="Polar residues" evidence="1">
    <location>
        <begin position="132"/>
        <end position="143"/>
    </location>
</feature>
<dbReference type="EMBL" id="PFFQ01000013">
    <property type="protein sequence ID" value="PIW18302.1"/>
    <property type="molecule type" value="Genomic_DNA"/>
</dbReference>
<feature type="domain" description="NFACT RNA-binding" evidence="2">
    <location>
        <begin position="366"/>
        <end position="464"/>
    </location>
</feature>
<organism evidence="3 4">
    <name type="scientific">bacterium (Candidatus Blackallbacteria) CG17_big_fil_post_rev_8_21_14_2_50_48_46</name>
    <dbReference type="NCBI Taxonomy" id="2014261"/>
    <lineage>
        <taxon>Bacteria</taxon>
        <taxon>Candidatus Blackallbacteria</taxon>
    </lineage>
</organism>
<dbReference type="AlphaFoldDB" id="A0A2M7G8A5"/>
<sequence>MTATLAELEQLCNEFQNLLCAKKIRKIRAHVAGISLETPDPRFWIWEQWENQVACFLSSEKPAAIPPTAFVMLLRKYLNGARIISIQILNQDRILEFKIEQGSQTYFLIAEMSGRYRNLILLNAQQRVLGSLRQDSSRQSPLRTGQPYGPPSPYQGKRTPLSQAFQRLELQGETSAWIQAHWEKTKTEKALNTLKNEIASGLEQQKNAVHRKIRTAELGLEESQSWPEWKKRAELLQGAWGKVKPGASQVKLPDYFDPELKEIEIELDPALDLQANLSRCFKQARRLKRRQAFLENELLKHWEKEATLQALLKDWQNCLLVSESLTPSEQLQAYQGFKEKHQTWFFKLPPPLAKAKSAQGRSLWRSFFSSKQTLIRVGKTDKGNEALLKQGKGNDIWLHTRNWPGAHVLISKPKDQSLDSEDLLDGAALALFYSSQPEESPAEISWTELKYLRRIKASKAGEVLISKQNTLIYRIQPERLKRLKNPD</sequence>
<dbReference type="Gene3D" id="2.30.310.10">
    <property type="entry name" value="ibrinogen binding protein from staphylococcus aureus domain"/>
    <property type="match status" value="1"/>
</dbReference>
<dbReference type="InterPro" id="IPR008532">
    <property type="entry name" value="NFACT_RNA-bd"/>
</dbReference>
<comment type="caution">
    <text evidence="3">The sequence shown here is derived from an EMBL/GenBank/DDBJ whole genome shotgun (WGS) entry which is preliminary data.</text>
</comment>
<dbReference type="InterPro" id="IPR051608">
    <property type="entry name" value="RQC_Subunit_NEMF"/>
</dbReference>
<dbReference type="GO" id="GO:1990112">
    <property type="term" value="C:RQC complex"/>
    <property type="evidence" value="ECO:0007669"/>
    <property type="project" value="TreeGrafter"/>
</dbReference>
<dbReference type="Proteomes" id="UP000231019">
    <property type="component" value="Unassembled WGS sequence"/>
</dbReference>
<gene>
    <name evidence="3" type="ORF">COW36_05915</name>
</gene>
<evidence type="ECO:0000256" key="1">
    <source>
        <dbReference type="SAM" id="MobiDB-lite"/>
    </source>
</evidence>
<evidence type="ECO:0000259" key="2">
    <source>
        <dbReference type="Pfam" id="PF05670"/>
    </source>
</evidence>
<dbReference type="GO" id="GO:0000049">
    <property type="term" value="F:tRNA binding"/>
    <property type="evidence" value="ECO:0007669"/>
    <property type="project" value="TreeGrafter"/>
</dbReference>
<proteinExistence type="predicted"/>
<evidence type="ECO:0000313" key="4">
    <source>
        <dbReference type="Proteomes" id="UP000231019"/>
    </source>
</evidence>
<dbReference type="GO" id="GO:0043023">
    <property type="term" value="F:ribosomal large subunit binding"/>
    <property type="evidence" value="ECO:0007669"/>
    <property type="project" value="TreeGrafter"/>
</dbReference>
<dbReference type="GO" id="GO:0072344">
    <property type="term" value="P:rescue of stalled ribosome"/>
    <property type="evidence" value="ECO:0007669"/>
    <property type="project" value="TreeGrafter"/>
</dbReference>
<evidence type="ECO:0000313" key="3">
    <source>
        <dbReference type="EMBL" id="PIW18302.1"/>
    </source>
</evidence>
<dbReference type="PANTHER" id="PTHR15239:SF6">
    <property type="entry name" value="RIBOSOME QUALITY CONTROL COMPLEX SUBUNIT NEMF"/>
    <property type="match status" value="1"/>
</dbReference>
<reference evidence="3 4" key="1">
    <citation type="submission" date="2017-09" db="EMBL/GenBank/DDBJ databases">
        <title>Depth-based differentiation of microbial function through sediment-hosted aquifers and enrichment of novel symbionts in the deep terrestrial subsurface.</title>
        <authorList>
            <person name="Probst A.J."/>
            <person name="Ladd B."/>
            <person name="Jarett J.K."/>
            <person name="Geller-Mcgrath D.E."/>
            <person name="Sieber C.M."/>
            <person name="Emerson J.B."/>
            <person name="Anantharaman K."/>
            <person name="Thomas B.C."/>
            <person name="Malmstrom R."/>
            <person name="Stieglmeier M."/>
            <person name="Klingl A."/>
            <person name="Woyke T."/>
            <person name="Ryan C.M."/>
            <person name="Banfield J.F."/>
        </authorList>
    </citation>
    <scope>NUCLEOTIDE SEQUENCE [LARGE SCALE GENOMIC DNA]</scope>
    <source>
        <strain evidence="3">CG17_big_fil_post_rev_8_21_14_2_50_48_46</strain>
    </source>
</reference>
<feature type="region of interest" description="Disordered" evidence="1">
    <location>
        <begin position="132"/>
        <end position="158"/>
    </location>
</feature>
<dbReference type="PANTHER" id="PTHR15239">
    <property type="entry name" value="NUCLEAR EXPORT MEDIATOR FACTOR NEMF"/>
    <property type="match status" value="1"/>
</dbReference>
<dbReference type="Pfam" id="PF05833">
    <property type="entry name" value="NFACT_N"/>
    <property type="match status" value="2"/>
</dbReference>
<dbReference type="Pfam" id="PF05670">
    <property type="entry name" value="NFACT-R_1"/>
    <property type="match status" value="1"/>
</dbReference>